<dbReference type="GO" id="GO:0005783">
    <property type="term" value="C:endoplasmic reticulum"/>
    <property type="evidence" value="ECO:0007669"/>
    <property type="project" value="TreeGrafter"/>
</dbReference>
<gene>
    <name evidence="4" type="ORF">NUU61_007102</name>
</gene>
<reference evidence="4" key="2">
    <citation type="journal article" date="2023" name="IMA Fungus">
        <title>Comparative genomic study of the Penicillium genus elucidates a diverse pangenome and 15 lateral gene transfer events.</title>
        <authorList>
            <person name="Petersen C."/>
            <person name="Sorensen T."/>
            <person name="Nielsen M.R."/>
            <person name="Sondergaard T.E."/>
            <person name="Sorensen J.L."/>
            <person name="Fitzpatrick D.A."/>
            <person name="Frisvad J.C."/>
            <person name="Nielsen K.L."/>
        </authorList>
    </citation>
    <scope>NUCLEOTIDE SEQUENCE</scope>
    <source>
        <strain evidence="4">IBT 34128</strain>
    </source>
</reference>
<accession>A0A9W9F265</accession>
<protein>
    <recommendedName>
        <fullName evidence="3">Vacuolar sorting protein Vps3844 C-terminal domain-containing protein</fullName>
    </recommendedName>
</protein>
<evidence type="ECO:0000256" key="2">
    <source>
        <dbReference type="SAM" id="SignalP"/>
    </source>
</evidence>
<keyword evidence="1" id="KW-0812">Transmembrane</keyword>
<dbReference type="PANTHER" id="PTHR36853">
    <property type="entry name" value="EXPRESSED PROTEIN"/>
    <property type="match status" value="1"/>
</dbReference>
<feature type="transmembrane region" description="Helical" evidence="1">
    <location>
        <begin position="382"/>
        <end position="404"/>
    </location>
</feature>
<proteinExistence type="predicted"/>
<dbReference type="InterPro" id="IPR053065">
    <property type="entry name" value="Archenteron_Induction-Rel"/>
</dbReference>
<keyword evidence="2" id="KW-0732">Signal</keyword>
<evidence type="ECO:0000313" key="5">
    <source>
        <dbReference type="Proteomes" id="UP001141434"/>
    </source>
</evidence>
<dbReference type="InterPro" id="IPR024382">
    <property type="entry name" value="Vps3844_C"/>
</dbReference>
<evidence type="ECO:0000259" key="3">
    <source>
        <dbReference type="Pfam" id="PF12955"/>
    </source>
</evidence>
<dbReference type="RefSeq" id="XP_056510427.1">
    <property type="nucleotide sequence ID" value="XM_056657627.1"/>
</dbReference>
<feature type="domain" description="Vacuolar sorting protein Vps3844 C-terminal" evidence="3">
    <location>
        <begin position="311"/>
        <end position="417"/>
    </location>
</feature>
<dbReference type="EMBL" id="JAPMSZ010000009">
    <property type="protein sequence ID" value="KAJ5092232.1"/>
    <property type="molecule type" value="Genomic_DNA"/>
</dbReference>
<name>A0A9W9F265_9EURO</name>
<keyword evidence="1" id="KW-0472">Membrane</keyword>
<evidence type="ECO:0000313" key="4">
    <source>
        <dbReference type="EMBL" id="KAJ5092232.1"/>
    </source>
</evidence>
<dbReference type="AlphaFoldDB" id="A0A9W9F265"/>
<sequence length="426" mass="45242">MRWVSQLFALALVGALGTSALDASIFTFPPTQKEAPGTVSEPQTTSEDVARLILELRVKSSVASVLGRTETGTVEHLNQFAKPNFDLFGGLSDHETIERNMIILEGVESQVVSSIQKIQPNHLLVPRVSSNFAGDDTLSLFLGGDVPAGAGISERRCTYHTSDSNAESITSQTAKTCISADPVLARSRHLLDRDFLDLVNLVETWANKDQRLTASRLTLKPQRQSSQAALVTKSLDLFLHGVADLSAASNREITVLVLPATNESRGSKPRFGHRDSQGTVSQPSILAASQTNAVKRAIQGQSIPSTLAPVCHATNSSCVEATDNCSGHGYCYLKYASDDEKAAGNCYACQCQQTVVKKSDGTTQKVQWGGSACQKRDISSPFFLIAGVSVLAVAMAGSAVGMLFNMGQEELPSVIGAGVGGSKAPM</sequence>
<comment type="caution">
    <text evidence="4">The sequence shown here is derived from an EMBL/GenBank/DDBJ whole genome shotgun (WGS) entry which is preliminary data.</text>
</comment>
<keyword evidence="1" id="KW-1133">Transmembrane helix</keyword>
<feature type="signal peptide" evidence="2">
    <location>
        <begin position="1"/>
        <end position="20"/>
    </location>
</feature>
<reference evidence="4" key="1">
    <citation type="submission" date="2022-11" db="EMBL/GenBank/DDBJ databases">
        <authorList>
            <person name="Petersen C."/>
        </authorList>
    </citation>
    <scope>NUCLEOTIDE SEQUENCE</scope>
    <source>
        <strain evidence="4">IBT 34128</strain>
    </source>
</reference>
<dbReference type="Proteomes" id="UP001141434">
    <property type="component" value="Unassembled WGS sequence"/>
</dbReference>
<keyword evidence="5" id="KW-1185">Reference proteome</keyword>
<dbReference type="PANTHER" id="PTHR36853:SF1">
    <property type="entry name" value="DUF3844 DOMAIN-CONTAINING PROTEIN"/>
    <property type="match status" value="1"/>
</dbReference>
<dbReference type="Pfam" id="PF12955">
    <property type="entry name" value="Vps3844_C"/>
    <property type="match status" value="1"/>
</dbReference>
<dbReference type="OrthoDB" id="5583277at2759"/>
<evidence type="ECO:0000256" key="1">
    <source>
        <dbReference type="SAM" id="Phobius"/>
    </source>
</evidence>
<feature type="chain" id="PRO_5040831690" description="Vacuolar sorting protein Vps3844 C-terminal domain-containing protein" evidence="2">
    <location>
        <begin position="21"/>
        <end position="426"/>
    </location>
</feature>
<dbReference type="GeneID" id="81396796"/>
<organism evidence="4 5">
    <name type="scientific">Penicillium alfredii</name>
    <dbReference type="NCBI Taxonomy" id="1506179"/>
    <lineage>
        <taxon>Eukaryota</taxon>
        <taxon>Fungi</taxon>
        <taxon>Dikarya</taxon>
        <taxon>Ascomycota</taxon>
        <taxon>Pezizomycotina</taxon>
        <taxon>Eurotiomycetes</taxon>
        <taxon>Eurotiomycetidae</taxon>
        <taxon>Eurotiales</taxon>
        <taxon>Aspergillaceae</taxon>
        <taxon>Penicillium</taxon>
    </lineage>
</organism>